<comment type="caution">
    <text evidence="7">The sequence shown here is derived from an EMBL/GenBank/DDBJ whole genome shotgun (WGS) entry which is preliminary data.</text>
</comment>
<organism evidence="7 8">
    <name type="scientific">Terasakiispira papahanaumokuakeensis</name>
    <dbReference type="NCBI Taxonomy" id="197479"/>
    <lineage>
        <taxon>Bacteria</taxon>
        <taxon>Pseudomonadati</taxon>
        <taxon>Pseudomonadota</taxon>
        <taxon>Gammaproteobacteria</taxon>
        <taxon>Oceanospirillales</taxon>
        <taxon>Terasakiispira</taxon>
    </lineage>
</organism>
<dbReference type="EMBL" id="MDTQ01000001">
    <property type="protein sequence ID" value="ODC05290.1"/>
    <property type="molecule type" value="Genomic_DNA"/>
</dbReference>
<dbReference type="PANTHER" id="PTHR10209:SF881">
    <property type="entry name" value="FI07970P-RELATED"/>
    <property type="match status" value="1"/>
</dbReference>
<dbReference type="Proteomes" id="UP000094291">
    <property type="component" value="Unassembled WGS sequence"/>
</dbReference>
<evidence type="ECO:0000256" key="1">
    <source>
        <dbReference type="ARBA" id="ARBA00008056"/>
    </source>
</evidence>
<evidence type="ECO:0000256" key="3">
    <source>
        <dbReference type="ARBA" id="ARBA00023002"/>
    </source>
</evidence>
<proteinExistence type="inferred from homology"/>
<evidence type="ECO:0000259" key="6">
    <source>
        <dbReference type="PROSITE" id="PS51471"/>
    </source>
</evidence>
<reference evidence="7 8" key="1">
    <citation type="submission" date="2016-08" db="EMBL/GenBank/DDBJ databases">
        <authorList>
            <person name="Seilhamer J.J."/>
        </authorList>
    </citation>
    <scope>NUCLEOTIDE SEQUENCE [LARGE SCALE GENOMIC DNA]</scope>
    <source>
        <strain evidence="7 8">PH27A</strain>
    </source>
</reference>
<comment type="similarity">
    <text evidence="1 5">Belongs to the iron/ascorbate-dependent oxidoreductase family.</text>
</comment>
<dbReference type="Gene3D" id="2.60.120.330">
    <property type="entry name" value="B-lactam Antibiotic, Isopenicillin N Synthase, Chain"/>
    <property type="match status" value="1"/>
</dbReference>
<keyword evidence="2 5" id="KW-0479">Metal-binding</keyword>
<evidence type="ECO:0000313" key="8">
    <source>
        <dbReference type="Proteomes" id="UP000094291"/>
    </source>
</evidence>
<dbReference type="STRING" id="197479.BFW38_08195"/>
<name>A0A1E2VE52_9GAMM</name>
<dbReference type="PRINTS" id="PR00682">
    <property type="entry name" value="IPNSYNTHASE"/>
</dbReference>
<feature type="domain" description="Fe2OG dioxygenase" evidence="6">
    <location>
        <begin position="186"/>
        <end position="288"/>
    </location>
</feature>
<evidence type="ECO:0000313" key="7">
    <source>
        <dbReference type="EMBL" id="ODC05290.1"/>
    </source>
</evidence>
<accession>A0A1E2VE52</accession>
<dbReference type="PROSITE" id="PS51471">
    <property type="entry name" value="FE2OG_OXY"/>
    <property type="match status" value="1"/>
</dbReference>
<dbReference type="SUPFAM" id="SSF51197">
    <property type="entry name" value="Clavaminate synthase-like"/>
    <property type="match status" value="1"/>
</dbReference>
<dbReference type="Pfam" id="PF03171">
    <property type="entry name" value="2OG-FeII_Oxy"/>
    <property type="match status" value="1"/>
</dbReference>
<sequence length="363" mass="40510">MNTESAQAPSRPDRSFTALPIIDISGLQSEQLSDRQAVAQQLAEAARHVGFFYVSGHGIDPALIAGLREAARQFFSLPFEHKMQHYIGQSQSHKGFVPEGEEVYSQGKPDHKEAFDIGFETPLDHPLVQAGTPLIGGNEWPDLPDFKAQVNAYYEAVFAMGRRLFSGFALALGLDEHDFDHLITCPPSKLRLIHYPYDDSAEDSPGIGAHTDYECFTMLLADQAGLEVMNDQGVWIDAPPQRVNGEEAFVINVGDMLEIMTAGLFPATSHRVRKVKTERYSFPLFFACDYHTQIKPLPQFVAASSHAEDYDTTSIGDHMWAQALQTYRYLNQQLKNGERHLPEYARKPGSFGHLKTHSTVSGR</sequence>
<gene>
    <name evidence="7" type="ORF">BFW38_08195</name>
</gene>
<dbReference type="InterPro" id="IPR005123">
    <property type="entry name" value="Oxoglu/Fe-dep_dioxygenase_dom"/>
</dbReference>
<evidence type="ECO:0000256" key="5">
    <source>
        <dbReference type="RuleBase" id="RU003682"/>
    </source>
</evidence>
<dbReference type="AlphaFoldDB" id="A0A1E2VE52"/>
<dbReference type="Pfam" id="PF14226">
    <property type="entry name" value="DIOX_N"/>
    <property type="match status" value="1"/>
</dbReference>
<dbReference type="GO" id="GO:0016491">
    <property type="term" value="F:oxidoreductase activity"/>
    <property type="evidence" value="ECO:0007669"/>
    <property type="project" value="UniProtKB-KW"/>
</dbReference>
<keyword evidence="3 5" id="KW-0560">Oxidoreductase</keyword>
<dbReference type="InterPro" id="IPR044861">
    <property type="entry name" value="IPNS-like_FE2OG_OXY"/>
</dbReference>
<protein>
    <submittedName>
        <fullName evidence="7">2OG-Fe(II) oxygenase</fullName>
    </submittedName>
</protein>
<dbReference type="GO" id="GO:0046872">
    <property type="term" value="F:metal ion binding"/>
    <property type="evidence" value="ECO:0007669"/>
    <property type="project" value="UniProtKB-KW"/>
</dbReference>
<evidence type="ECO:0000256" key="2">
    <source>
        <dbReference type="ARBA" id="ARBA00022723"/>
    </source>
</evidence>
<keyword evidence="8" id="KW-1185">Reference proteome</keyword>
<dbReference type="InterPro" id="IPR026992">
    <property type="entry name" value="DIOX_N"/>
</dbReference>
<evidence type="ECO:0000256" key="4">
    <source>
        <dbReference type="ARBA" id="ARBA00023004"/>
    </source>
</evidence>
<dbReference type="PANTHER" id="PTHR10209">
    <property type="entry name" value="OXIDOREDUCTASE, 2OG-FE II OXYGENASE FAMILY PROTEIN"/>
    <property type="match status" value="1"/>
</dbReference>
<keyword evidence="4 5" id="KW-0408">Iron</keyword>
<dbReference type="InterPro" id="IPR027443">
    <property type="entry name" value="IPNS-like_sf"/>
</dbReference>